<evidence type="ECO:0000313" key="2">
    <source>
        <dbReference type="Proteomes" id="UP000532162"/>
    </source>
</evidence>
<reference evidence="1 2" key="1">
    <citation type="submission" date="2020-07" db="EMBL/GenBank/DDBJ databases">
        <authorList>
            <person name="Sun Q."/>
        </authorList>
    </citation>
    <scope>NUCLEOTIDE SEQUENCE [LARGE SCALE GENOMIC DNA]</scope>
    <source>
        <strain evidence="1 2">WYCCWR 11290</strain>
    </source>
</reference>
<gene>
    <name evidence="1" type="ORF">HX900_21445</name>
</gene>
<dbReference type="AlphaFoldDB" id="A0A7Z0RL69"/>
<dbReference type="RefSeq" id="WP_180695745.1">
    <property type="nucleotide sequence ID" value="NZ_JACCPJ010000006.1"/>
</dbReference>
<protein>
    <submittedName>
        <fullName evidence="1">Uncharacterized protein</fullName>
    </submittedName>
</protein>
<dbReference type="EMBL" id="JACCPJ010000006">
    <property type="protein sequence ID" value="NZD63636.1"/>
    <property type="molecule type" value="Genomic_DNA"/>
</dbReference>
<accession>A0A7Z0RL69</accession>
<name>A0A7Z0RL69_9HYPH</name>
<dbReference type="Proteomes" id="UP000532162">
    <property type="component" value="Unassembled WGS sequence"/>
</dbReference>
<evidence type="ECO:0000313" key="1">
    <source>
        <dbReference type="EMBL" id="NZD63636.1"/>
    </source>
</evidence>
<proteinExistence type="predicted"/>
<comment type="caution">
    <text evidence="1">The sequence shown here is derived from an EMBL/GenBank/DDBJ whole genome shotgun (WGS) entry which is preliminary data.</text>
</comment>
<organism evidence="1 2">
    <name type="scientific">Rhizobium changzhiense</name>
    <dbReference type="NCBI Taxonomy" id="2692317"/>
    <lineage>
        <taxon>Bacteria</taxon>
        <taxon>Pseudomonadati</taxon>
        <taxon>Pseudomonadota</taxon>
        <taxon>Alphaproteobacteria</taxon>
        <taxon>Hyphomicrobiales</taxon>
        <taxon>Rhizobiaceae</taxon>
        <taxon>Rhizobium/Agrobacterium group</taxon>
        <taxon>Rhizobium</taxon>
    </lineage>
</organism>
<sequence>MSKTGPCNETFKASYFRFSVTSEADRRFQMEKAFLRKLKTAEYAGMADYVAILGDDLAARSWARDFHKSNIQKIINIERAIDGNKPILLFLYGFNQRQKEYFMTERAENVAYHDIKYLMSDMEIETFVYEQLGEVYHVVSILDIRSQIASVSDMYRSVYGMDFNSYSKDDKYNYTKETFQMFLPIFQMRANAHRIGISAAHWKEVVEGFVKISDRIIVLYQEPTDGVQYEVEKLKDLGRNKDTVIVTNLYFRHCIGRTYNIDLSFWLDKDLAIIDYFHLQRNNDLFADDGTFTGESATDPARKFAGPLVDALFGFNAEKYNAGFRGKYCVENGKLFEAEGNYVAALFWYLLGSGRLEEEGKFVEGPSCISTIWGAAALLAGRFFHEQRQFKKALACYNELRRLFISPLFLPIIRRDYQNSEKLKVLGPIPLGSIDLQKLIQLATQGKLPS</sequence>